<keyword evidence="2" id="KW-1185">Reference proteome</keyword>
<name>A0A7R8UZT9_HERIL</name>
<evidence type="ECO:0000313" key="1">
    <source>
        <dbReference type="EMBL" id="CAD7089516.1"/>
    </source>
</evidence>
<evidence type="ECO:0000313" key="2">
    <source>
        <dbReference type="Proteomes" id="UP000594454"/>
    </source>
</evidence>
<sequence>MVFEQRQHQVFLQVLETAAVFCFAFGCCVLADIVQLSSVHVVDVETKLVRARYRLRTVRESVKASRKILGRVCGWCSLAADSFHENCVARSGVRLASDERSDVYVIVRRDRARVLDVKLKCERVVAFFKATGKCRSSTSSSCSVCF</sequence>
<proteinExistence type="predicted"/>
<dbReference type="Proteomes" id="UP000594454">
    <property type="component" value="Chromosome 4"/>
</dbReference>
<organism evidence="1 2">
    <name type="scientific">Hermetia illucens</name>
    <name type="common">Black soldier fly</name>
    <dbReference type="NCBI Taxonomy" id="343691"/>
    <lineage>
        <taxon>Eukaryota</taxon>
        <taxon>Metazoa</taxon>
        <taxon>Ecdysozoa</taxon>
        <taxon>Arthropoda</taxon>
        <taxon>Hexapoda</taxon>
        <taxon>Insecta</taxon>
        <taxon>Pterygota</taxon>
        <taxon>Neoptera</taxon>
        <taxon>Endopterygota</taxon>
        <taxon>Diptera</taxon>
        <taxon>Brachycera</taxon>
        <taxon>Stratiomyomorpha</taxon>
        <taxon>Stratiomyidae</taxon>
        <taxon>Hermetiinae</taxon>
        <taxon>Hermetia</taxon>
    </lineage>
</organism>
<gene>
    <name evidence="1" type="ORF">HERILL_LOCUS12058</name>
</gene>
<reference evidence="1 2" key="1">
    <citation type="submission" date="2020-11" db="EMBL/GenBank/DDBJ databases">
        <authorList>
            <person name="Wallbank WR R."/>
            <person name="Pardo Diaz C."/>
            <person name="Kozak K."/>
            <person name="Martin S."/>
            <person name="Jiggins C."/>
            <person name="Moest M."/>
            <person name="Warren A I."/>
            <person name="Generalovic N T."/>
            <person name="Byers J.R.P. K."/>
            <person name="Montejo-Kovacevich G."/>
            <person name="Yen C E."/>
        </authorList>
    </citation>
    <scope>NUCLEOTIDE SEQUENCE [LARGE SCALE GENOMIC DNA]</scope>
</reference>
<dbReference type="PROSITE" id="PS51257">
    <property type="entry name" value="PROKAR_LIPOPROTEIN"/>
    <property type="match status" value="1"/>
</dbReference>
<dbReference type="InParanoid" id="A0A7R8UZT9"/>
<protein>
    <submittedName>
        <fullName evidence="1">Uncharacterized protein</fullName>
    </submittedName>
</protein>
<dbReference type="AlphaFoldDB" id="A0A7R8UZT9"/>
<dbReference type="EMBL" id="LR899012">
    <property type="protein sequence ID" value="CAD7089516.1"/>
    <property type="molecule type" value="Genomic_DNA"/>
</dbReference>
<accession>A0A7R8UZT9</accession>